<dbReference type="Pfam" id="PF11823">
    <property type="entry name" value="Se_S_carrier"/>
    <property type="match status" value="1"/>
</dbReference>
<name>A0A162L1L4_9CLOT</name>
<dbReference type="EMBL" id="LITT01000063">
    <property type="protein sequence ID" value="OAA83088.1"/>
    <property type="molecule type" value="Genomic_DNA"/>
</dbReference>
<comment type="caution">
    <text evidence="2">The sequence shown here is derived from an EMBL/GenBank/DDBJ whole genome shotgun (WGS) entry which is preliminary data.</text>
</comment>
<dbReference type="OrthoDB" id="3192849at2"/>
<dbReference type="PATRIC" id="fig|1538.10.peg.3936"/>
<feature type="domain" description="Putative Se/S carrier protein-like" evidence="1">
    <location>
        <begin position="4"/>
        <end position="72"/>
    </location>
</feature>
<dbReference type="RefSeq" id="WP_063557099.1">
    <property type="nucleotide sequence ID" value="NZ_LITT01000063.1"/>
</dbReference>
<dbReference type="InterPro" id="IPR021778">
    <property type="entry name" value="Se/S_carrier-like"/>
</dbReference>
<dbReference type="AlphaFoldDB" id="A0A162L1L4"/>
<evidence type="ECO:0000313" key="3">
    <source>
        <dbReference type="Proteomes" id="UP000077407"/>
    </source>
</evidence>
<organism evidence="2 3">
    <name type="scientific">Clostridium ljungdahlii</name>
    <dbReference type="NCBI Taxonomy" id="1538"/>
    <lineage>
        <taxon>Bacteria</taxon>
        <taxon>Bacillati</taxon>
        <taxon>Bacillota</taxon>
        <taxon>Clostridia</taxon>
        <taxon>Eubacteriales</taxon>
        <taxon>Clostridiaceae</taxon>
        <taxon>Clostridium</taxon>
    </lineage>
</organism>
<reference evidence="2 3" key="1">
    <citation type="journal article" date="2015" name="Biotechnol. Bioeng.">
        <title>Genome sequence and phenotypic characterization of Caulobacter segnis.</title>
        <authorList>
            <person name="Patel S."/>
            <person name="Fletcher B."/>
            <person name="Scott D.C."/>
            <person name="Ely B."/>
        </authorList>
    </citation>
    <scope>NUCLEOTIDE SEQUENCE [LARGE SCALE GENOMIC DNA]</scope>
    <source>
        <strain evidence="2 3">ERI-2</strain>
    </source>
</reference>
<sequence length="83" mass="9499">MKEYYVVTFKNTHGAINGEKILKEQGIDINIMPTPIVITKSCGISIKIDRKDIDTVKSLINEEKLIIKNIYERSNLGYKQICL</sequence>
<evidence type="ECO:0000313" key="2">
    <source>
        <dbReference type="EMBL" id="OAA83088.1"/>
    </source>
</evidence>
<gene>
    <name evidence="2" type="ORF">WY13_03865</name>
</gene>
<accession>A0A162L1L4</accession>
<proteinExistence type="predicted"/>
<dbReference type="Proteomes" id="UP000077407">
    <property type="component" value="Unassembled WGS sequence"/>
</dbReference>
<evidence type="ECO:0000259" key="1">
    <source>
        <dbReference type="Pfam" id="PF11823"/>
    </source>
</evidence>
<protein>
    <recommendedName>
        <fullName evidence="1">Putative Se/S carrier protein-like domain-containing protein</fullName>
    </recommendedName>
</protein>